<feature type="domain" description="Zinc finger LSD1-type" evidence="4">
    <location>
        <begin position="287"/>
        <end position="310"/>
    </location>
</feature>
<dbReference type="NCBIfam" id="TIGR01053">
    <property type="entry name" value="LSD1"/>
    <property type="match status" value="1"/>
</dbReference>
<dbReference type="Pfam" id="PF06943">
    <property type="entry name" value="zf-LSD1"/>
    <property type="match status" value="1"/>
</dbReference>
<dbReference type="PANTHER" id="PTHR31747:SF17">
    <property type="entry name" value="PROTEIN LOL2"/>
    <property type="match status" value="1"/>
</dbReference>
<feature type="region of interest" description="Disordered" evidence="3">
    <location>
        <begin position="200"/>
        <end position="278"/>
    </location>
</feature>
<feature type="compositionally biased region" description="Pro residues" evidence="3">
    <location>
        <begin position="173"/>
        <end position="182"/>
    </location>
</feature>
<comment type="subcellular location">
    <subcellularLocation>
        <location evidence="1">Nucleus</location>
    </subcellularLocation>
</comment>
<sequence length="380" mass="41095">MEEEKKQELATEGEEDDDGPPPGFQCIITPRPPQEEKAEADDDEEEEDGPPPGFHSVGPKSPPSLPPDFVDSGLYLCKFSATTIYNAIKFNLSPVTVQITGLNIPDMARSSKQDDIDDDEDGPPPGWEFSTLVNALPKPLSNTTDISDLKTESNDELDEGPPPGWETVLSHQMPPPHTPPLQPSTVSSNIEMGSKQNITRNDEVLPSVSQGTTTPGHSSPATPLIHQLPSSELPGDKGKKEEEKRSGDKRPTSGHQPVSPRQQLPSTTRPSTPATVASSSERAQLVCGTCRKLCLYPRGAKWVQCPGCREVNFVLEAHDIGQVKCGGCSVLLMPTIGDLLCLFSRPKPRDGVVPTELISLCALCFDLLAENMITSFSISR</sequence>
<proteinExistence type="predicted"/>
<keyword evidence="2" id="KW-0539">Nucleus</keyword>
<dbReference type="PANTHER" id="PTHR31747">
    <property type="entry name" value="PROTEIN LSD1"/>
    <property type="match status" value="1"/>
</dbReference>
<feature type="compositionally biased region" description="Acidic residues" evidence="3">
    <location>
        <begin position="38"/>
        <end position="49"/>
    </location>
</feature>
<feature type="region of interest" description="Disordered" evidence="3">
    <location>
        <begin position="1"/>
        <end position="65"/>
    </location>
</feature>
<gene>
    <name evidence="5" type="ORF">Sradi_6349200</name>
</gene>
<dbReference type="InterPro" id="IPR005735">
    <property type="entry name" value="Znf_LSD1"/>
</dbReference>
<protein>
    <submittedName>
        <fullName evidence="5">Protein LOL2</fullName>
    </submittedName>
</protein>
<evidence type="ECO:0000313" key="5">
    <source>
        <dbReference type="EMBL" id="KAL0300724.1"/>
    </source>
</evidence>
<dbReference type="EMBL" id="JACGWJ010000030">
    <property type="protein sequence ID" value="KAL0300724.1"/>
    <property type="molecule type" value="Genomic_DNA"/>
</dbReference>
<evidence type="ECO:0000256" key="3">
    <source>
        <dbReference type="SAM" id="MobiDB-lite"/>
    </source>
</evidence>
<evidence type="ECO:0000256" key="1">
    <source>
        <dbReference type="ARBA" id="ARBA00004123"/>
    </source>
</evidence>
<name>A0AAW2K1W3_SESRA</name>
<evidence type="ECO:0000259" key="4">
    <source>
        <dbReference type="Pfam" id="PF06943"/>
    </source>
</evidence>
<dbReference type="InterPro" id="IPR040319">
    <property type="entry name" value="LSD1-like"/>
</dbReference>
<feature type="compositionally biased region" description="Basic and acidic residues" evidence="3">
    <location>
        <begin position="234"/>
        <end position="251"/>
    </location>
</feature>
<comment type="caution">
    <text evidence="5">The sequence shown here is derived from an EMBL/GenBank/DDBJ whole genome shotgun (WGS) entry which is preliminary data.</text>
</comment>
<dbReference type="AlphaFoldDB" id="A0AAW2K1W3"/>
<feature type="compositionally biased region" description="Polar residues" evidence="3">
    <location>
        <begin position="207"/>
        <end position="221"/>
    </location>
</feature>
<dbReference type="GO" id="GO:0005634">
    <property type="term" value="C:nucleus"/>
    <property type="evidence" value="ECO:0007669"/>
    <property type="project" value="UniProtKB-SubCell"/>
</dbReference>
<reference evidence="5" key="2">
    <citation type="journal article" date="2024" name="Plant">
        <title>Genomic evolution and insights into agronomic trait innovations of Sesamum species.</title>
        <authorList>
            <person name="Miao H."/>
            <person name="Wang L."/>
            <person name="Qu L."/>
            <person name="Liu H."/>
            <person name="Sun Y."/>
            <person name="Le M."/>
            <person name="Wang Q."/>
            <person name="Wei S."/>
            <person name="Zheng Y."/>
            <person name="Lin W."/>
            <person name="Duan Y."/>
            <person name="Cao H."/>
            <person name="Xiong S."/>
            <person name="Wang X."/>
            <person name="Wei L."/>
            <person name="Li C."/>
            <person name="Ma Q."/>
            <person name="Ju M."/>
            <person name="Zhao R."/>
            <person name="Li G."/>
            <person name="Mu C."/>
            <person name="Tian Q."/>
            <person name="Mei H."/>
            <person name="Zhang T."/>
            <person name="Gao T."/>
            <person name="Zhang H."/>
        </authorList>
    </citation>
    <scope>NUCLEOTIDE SEQUENCE</scope>
    <source>
        <strain evidence="5">G02</strain>
    </source>
</reference>
<evidence type="ECO:0000256" key="2">
    <source>
        <dbReference type="ARBA" id="ARBA00023242"/>
    </source>
</evidence>
<reference evidence="5" key="1">
    <citation type="submission" date="2020-06" db="EMBL/GenBank/DDBJ databases">
        <authorList>
            <person name="Li T."/>
            <person name="Hu X."/>
            <person name="Zhang T."/>
            <person name="Song X."/>
            <person name="Zhang H."/>
            <person name="Dai N."/>
            <person name="Sheng W."/>
            <person name="Hou X."/>
            <person name="Wei L."/>
        </authorList>
    </citation>
    <scope>NUCLEOTIDE SEQUENCE</scope>
    <source>
        <strain evidence="5">G02</strain>
        <tissue evidence="5">Leaf</tissue>
    </source>
</reference>
<feature type="compositionally biased region" description="Polar residues" evidence="3">
    <location>
        <begin position="253"/>
        <end position="278"/>
    </location>
</feature>
<feature type="region of interest" description="Disordered" evidence="3">
    <location>
        <begin position="108"/>
        <end position="188"/>
    </location>
</feature>
<accession>A0AAW2K1W3</accession>
<organism evidence="5">
    <name type="scientific">Sesamum radiatum</name>
    <name type="common">Black benniseed</name>
    <dbReference type="NCBI Taxonomy" id="300843"/>
    <lineage>
        <taxon>Eukaryota</taxon>
        <taxon>Viridiplantae</taxon>
        <taxon>Streptophyta</taxon>
        <taxon>Embryophyta</taxon>
        <taxon>Tracheophyta</taxon>
        <taxon>Spermatophyta</taxon>
        <taxon>Magnoliopsida</taxon>
        <taxon>eudicotyledons</taxon>
        <taxon>Gunneridae</taxon>
        <taxon>Pentapetalae</taxon>
        <taxon>asterids</taxon>
        <taxon>lamiids</taxon>
        <taxon>Lamiales</taxon>
        <taxon>Pedaliaceae</taxon>
        <taxon>Sesamum</taxon>
    </lineage>
</organism>